<sequence length="107" mass="12463">MALEMEINDLIVFSDSDLLMHQTLKQLVTRDSKIMVYHCNLLSLANKFRSLEFRHIPHTRNVFADTLATLSSMIQYPDELVIEPIQIQFQDKSAHYLVVEETSDNRP</sequence>
<organism evidence="2 3">
    <name type="scientific">Coffea arabica</name>
    <name type="common">Arabian coffee</name>
    <dbReference type="NCBI Taxonomy" id="13443"/>
    <lineage>
        <taxon>Eukaryota</taxon>
        <taxon>Viridiplantae</taxon>
        <taxon>Streptophyta</taxon>
        <taxon>Embryophyta</taxon>
        <taxon>Tracheophyta</taxon>
        <taxon>Spermatophyta</taxon>
        <taxon>Magnoliopsida</taxon>
        <taxon>eudicotyledons</taxon>
        <taxon>Gunneridae</taxon>
        <taxon>Pentapetalae</taxon>
        <taxon>asterids</taxon>
        <taxon>lamiids</taxon>
        <taxon>Gentianales</taxon>
        <taxon>Rubiaceae</taxon>
        <taxon>Ixoroideae</taxon>
        <taxon>Gardenieae complex</taxon>
        <taxon>Bertiereae - Coffeeae clade</taxon>
        <taxon>Coffeeae</taxon>
        <taxon>Coffea</taxon>
    </lineage>
</organism>
<dbReference type="PANTHER" id="PTHR48475:SF1">
    <property type="entry name" value="RNASE H TYPE-1 DOMAIN-CONTAINING PROTEIN"/>
    <property type="match status" value="1"/>
</dbReference>
<dbReference type="InterPro" id="IPR036397">
    <property type="entry name" value="RNaseH_sf"/>
</dbReference>
<accession>A0ABM4WB72</accession>
<name>A0ABM4WB72_COFAR</name>
<dbReference type="InterPro" id="IPR002156">
    <property type="entry name" value="RNaseH_domain"/>
</dbReference>
<reference evidence="3" key="1">
    <citation type="submission" date="2025-08" db="UniProtKB">
        <authorList>
            <consortium name="RefSeq"/>
        </authorList>
    </citation>
    <scope>IDENTIFICATION</scope>
    <source>
        <tissue evidence="3">Leaves</tissue>
    </source>
</reference>
<protein>
    <recommendedName>
        <fullName evidence="1">RNase H type-1 domain-containing protein</fullName>
    </recommendedName>
</protein>
<dbReference type="RefSeq" id="XP_071929044.1">
    <property type="nucleotide sequence ID" value="XM_072072943.1"/>
</dbReference>
<dbReference type="GeneID" id="140021656"/>
<dbReference type="InterPro" id="IPR012337">
    <property type="entry name" value="RNaseH-like_sf"/>
</dbReference>
<dbReference type="SUPFAM" id="SSF53098">
    <property type="entry name" value="Ribonuclease H-like"/>
    <property type="match status" value="1"/>
</dbReference>
<proteinExistence type="predicted"/>
<feature type="domain" description="RNase H type-1" evidence="1">
    <location>
        <begin position="2"/>
        <end position="69"/>
    </location>
</feature>
<evidence type="ECO:0000313" key="3">
    <source>
        <dbReference type="RefSeq" id="XP_071929044.1"/>
    </source>
</evidence>
<dbReference type="Gene3D" id="3.30.420.10">
    <property type="entry name" value="Ribonuclease H-like superfamily/Ribonuclease H"/>
    <property type="match status" value="1"/>
</dbReference>
<dbReference type="Pfam" id="PF13456">
    <property type="entry name" value="RVT_3"/>
    <property type="match status" value="1"/>
</dbReference>
<dbReference type="Proteomes" id="UP001652660">
    <property type="component" value="Chromosome 11e"/>
</dbReference>
<evidence type="ECO:0000313" key="2">
    <source>
        <dbReference type="Proteomes" id="UP001652660"/>
    </source>
</evidence>
<dbReference type="PANTHER" id="PTHR48475">
    <property type="entry name" value="RIBONUCLEASE H"/>
    <property type="match status" value="1"/>
</dbReference>
<gene>
    <name evidence="3" type="primary">LOC140021656</name>
</gene>
<keyword evidence="2" id="KW-1185">Reference proteome</keyword>
<evidence type="ECO:0000259" key="1">
    <source>
        <dbReference type="Pfam" id="PF13456"/>
    </source>
</evidence>